<keyword evidence="2" id="KW-1185">Reference proteome</keyword>
<dbReference type="InterPro" id="IPR025851">
    <property type="entry name" value="SUKH-4"/>
</dbReference>
<dbReference type="EMBL" id="FNDJ01000013">
    <property type="protein sequence ID" value="SDK03269.1"/>
    <property type="molecule type" value="Genomic_DNA"/>
</dbReference>
<evidence type="ECO:0000313" key="2">
    <source>
        <dbReference type="Proteomes" id="UP000199202"/>
    </source>
</evidence>
<sequence length="386" mass="42734">MLLTETGLPRVAGEHFSTDIPAGSPGLFAVRPLNEDDQALILGGTGPDGDMLYFLDVSRGLVVLLSLGDGDEKPEYEVVNTTLGAFVEFVRRLGAYTSLPWAERPADDMARLAEIAEELEELDPEAFGHPHCWWAMVIAHHRRQLARRERAYAPAESHSEAFDRALDRLDEKGWRHVTSKEFASATGQSGLLALPEDFSDAFSVDGALLRDVDVRWRGSLTADIQSAFAWEGLVIRLPEEEVEDEDFDAAMERLLAVERGLHEPNEGTATCLAAAEPSDLCRILRAFERLTAKGYVAEPALWPTPSGCWQRVYELTEDVESPKAVFWNTQSHDSAFDVRGDLVGELYLGWLGDREEIAEALAETELALKVPENEGTTFILGPVGRR</sequence>
<gene>
    <name evidence="1" type="ORF">SAMN05421869_113302</name>
</gene>
<evidence type="ECO:0000313" key="1">
    <source>
        <dbReference type="EMBL" id="SDK03269.1"/>
    </source>
</evidence>
<name>A0A1G8YK78_9ACTN</name>
<reference evidence="1 2" key="1">
    <citation type="submission" date="2016-10" db="EMBL/GenBank/DDBJ databases">
        <authorList>
            <person name="de Groot N.N."/>
        </authorList>
    </citation>
    <scope>NUCLEOTIDE SEQUENCE [LARGE SCALE GENOMIC DNA]</scope>
    <source>
        <strain evidence="1 2">CGMCC 4.6533</strain>
    </source>
</reference>
<proteinExistence type="predicted"/>
<dbReference type="Proteomes" id="UP000199202">
    <property type="component" value="Unassembled WGS sequence"/>
</dbReference>
<protein>
    <submittedName>
        <fullName evidence="1">SUKH-4 immunity protein</fullName>
    </submittedName>
</protein>
<dbReference type="STRING" id="633440.SAMN05421869_113302"/>
<accession>A0A1G8YK78</accession>
<dbReference type="Pfam" id="PF14435">
    <property type="entry name" value="SUKH-4"/>
    <property type="match status" value="1"/>
</dbReference>
<organism evidence="1 2">
    <name type="scientific">Nonomuraea jiangxiensis</name>
    <dbReference type="NCBI Taxonomy" id="633440"/>
    <lineage>
        <taxon>Bacteria</taxon>
        <taxon>Bacillati</taxon>
        <taxon>Actinomycetota</taxon>
        <taxon>Actinomycetes</taxon>
        <taxon>Streptosporangiales</taxon>
        <taxon>Streptosporangiaceae</taxon>
        <taxon>Nonomuraea</taxon>
    </lineage>
</organism>
<dbReference type="AlphaFoldDB" id="A0A1G8YK78"/>